<dbReference type="PANTHER" id="PTHR42791:SF17">
    <property type="entry name" value="ACETYLTRANSFERASE, GNAT FAMILY FAMILY (AFU_ORTHOLOGUE AFUA_8G05690)"/>
    <property type="match status" value="1"/>
</dbReference>
<feature type="domain" description="N-acetyltransferase" evidence="1">
    <location>
        <begin position="66"/>
        <end position="218"/>
    </location>
</feature>
<evidence type="ECO:0000259" key="1">
    <source>
        <dbReference type="PROSITE" id="PS51186"/>
    </source>
</evidence>
<sequence length="232" mass="26336">MVVGIAPALIPDIEKIYDVYFSAFKNDPMGALMLSVLFPGGFEGEEFRKAHTQATIDYWSKTDNQYTYKVLDTDIMEIIGMVLADVYFAPRTAEQRVNHGVPWLEGKHRAKAEAILNPLWEAREKIFGGRPYIYTHVIAIEPKHQGRKAGALICRWGAEMAEAWQVPLYFEASPSSVGLYEKMGFEKLKETIVHKKEVLGTPQDVHVPLMVIMPKSLGMTFEQWRESTKDLA</sequence>
<dbReference type="OrthoDB" id="196847at2759"/>
<dbReference type="Pfam" id="PF00583">
    <property type="entry name" value="Acetyltransf_1"/>
    <property type="match status" value="1"/>
</dbReference>
<proteinExistence type="predicted"/>
<dbReference type="InterPro" id="IPR000182">
    <property type="entry name" value="GNAT_dom"/>
</dbReference>
<dbReference type="EMBL" id="JOWA01000093">
    <property type="protein sequence ID" value="KEZ43395.1"/>
    <property type="molecule type" value="Genomic_DNA"/>
</dbReference>
<dbReference type="Proteomes" id="UP000028545">
    <property type="component" value="Unassembled WGS sequence"/>
</dbReference>
<reference evidence="2 3" key="1">
    <citation type="journal article" date="2014" name="Genome Announc.">
        <title>Draft genome sequence of the pathogenic fungus Scedosporium apiospermum.</title>
        <authorList>
            <person name="Vandeputte P."/>
            <person name="Ghamrawi S."/>
            <person name="Rechenmann M."/>
            <person name="Iltis A."/>
            <person name="Giraud S."/>
            <person name="Fleury M."/>
            <person name="Thornton C."/>
            <person name="Delhaes L."/>
            <person name="Meyer W."/>
            <person name="Papon N."/>
            <person name="Bouchara J.P."/>
        </authorList>
    </citation>
    <scope>NUCLEOTIDE SEQUENCE [LARGE SCALE GENOMIC DNA]</scope>
    <source>
        <strain evidence="2 3">IHEM 14462</strain>
    </source>
</reference>
<dbReference type="Gene3D" id="3.40.630.30">
    <property type="match status" value="1"/>
</dbReference>
<evidence type="ECO:0000313" key="3">
    <source>
        <dbReference type="Proteomes" id="UP000028545"/>
    </source>
</evidence>
<dbReference type="RefSeq" id="XP_016643194.1">
    <property type="nucleotide sequence ID" value="XM_016787085.1"/>
</dbReference>
<dbReference type="HOGENOM" id="CLU_060131_0_0_1"/>
<comment type="caution">
    <text evidence="2">The sequence shown here is derived from an EMBL/GenBank/DDBJ whole genome shotgun (WGS) entry which is preliminary data.</text>
</comment>
<protein>
    <recommendedName>
        <fullName evidence="1">N-acetyltransferase domain-containing protein</fullName>
    </recommendedName>
</protein>
<name>A0A084G7T3_PSEDA</name>
<organism evidence="2 3">
    <name type="scientific">Pseudallescheria apiosperma</name>
    <name type="common">Scedosporium apiospermum</name>
    <dbReference type="NCBI Taxonomy" id="563466"/>
    <lineage>
        <taxon>Eukaryota</taxon>
        <taxon>Fungi</taxon>
        <taxon>Dikarya</taxon>
        <taxon>Ascomycota</taxon>
        <taxon>Pezizomycotina</taxon>
        <taxon>Sordariomycetes</taxon>
        <taxon>Hypocreomycetidae</taxon>
        <taxon>Microascales</taxon>
        <taxon>Microascaceae</taxon>
        <taxon>Scedosporium</taxon>
    </lineage>
</organism>
<dbReference type="PANTHER" id="PTHR42791">
    <property type="entry name" value="GNAT FAMILY ACETYLTRANSFERASE"/>
    <property type="match status" value="1"/>
</dbReference>
<keyword evidence="3" id="KW-1185">Reference proteome</keyword>
<gene>
    <name evidence="2" type="ORF">SAPIO_CDS4565</name>
</gene>
<accession>A0A084G7T3</accession>
<dbReference type="GO" id="GO:0016747">
    <property type="term" value="F:acyltransferase activity, transferring groups other than amino-acyl groups"/>
    <property type="evidence" value="ECO:0007669"/>
    <property type="project" value="InterPro"/>
</dbReference>
<dbReference type="KEGG" id="sapo:SAPIO_CDS4565"/>
<dbReference type="InterPro" id="IPR016181">
    <property type="entry name" value="Acyl_CoA_acyltransferase"/>
</dbReference>
<dbReference type="GeneID" id="27723637"/>
<dbReference type="VEuPathDB" id="FungiDB:SAPIO_CDS4565"/>
<evidence type="ECO:0000313" key="2">
    <source>
        <dbReference type="EMBL" id="KEZ43395.1"/>
    </source>
</evidence>
<dbReference type="OMA" id="RRYIYCH"/>
<dbReference type="AlphaFoldDB" id="A0A084G7T3"/>
<dbReference type="SUPFAM" id="SSF55729">
    <property type="entry name" value="Acyl-CoA N-acyltransferases (Nat)"/>
    <property type="match status" value="1"/>
</dbReference>
<dbReference type="PROSITE" id="PS51186">
    <property type="entry name" value="GNAT"/>
    <property type="match status" value="1"/>
</dbReference>
<dbReference type="InterPro" id="IPR052523">
    <property type="entry name" value="Trichothecene_AcTrans"/>
</dbReference>